<evidence type="ECO:0000313" key="1">
    <source>
        <dbReference type="EMBL" id="MBO4210597.1"/>
    </source>
</evidence>
<dbReference type="EMBL" id="WVUH01000529">
    <property type="protein sequence ID" value="MBO4210597.1"/>
    <property type="molecule type" value="Genomic_DNA"/>
</dbReference>
<keyword evidence="2" id="KW-1185">Reference proteome</keyword>
<organism evidence="1 2">
    <name type="scientific">Micromonospora echinofusca</name>
    <dbReference type="NCBI Taxonomy" id="47858"/>
    <lineage>
        <taxon>Bacteria</taxon>
        <taxon>Bacillati</taxon>
        <taxon>Actinomycetota</taxon>
        <taxon>Actinomycetes</taxon>
        <taxon>Micromonosporales</taxon>
        <taxon>Micromonosporaceae</taxon>
        <taxon>Micromonospora</taxon>
    </lineage>
</organism>
<sequence length="131" mass="13708">MAMTIYTAEVIPAGGQSVNEQLGDPIPRAFELLPGAGDRAEGPTLSQRCMIERGVALFGQIAPGAHLVHHLLPDDDAVLVVRAGRGGASIYVASDHSVLYAVSAMPPHLALERFRQGARTPPEQFAGGGAQ</sequence>
<dbReference type="Proteomes" id="UP000823521">
    <property type="component" value="Unassembled WGS sequence"/>
</dbReference>
<reference evidence="1 2" key="1">
    <citation type="submission" date="2019-12" db="EMBL/GenBank/DDBJ databases">
        <title>Whole genome sequencing of endophytic Actinobacterium Micromonospora sp. MPMI6T.</title>
        <authorList>
            <person name="Evv R."/>
            <person name="Podile A.R."/>
        </authorList>
    </citation>
    <scope>NUCLEOTIDE SEQUENCE [LARGE SCALE GENOMIC DNA]</scope>
    <source>
        <strain evidence="1 2">MPMI6</strain>
    </source>
</reference>
<proteinExistence type="predicted"/>
<evidence type="ECO:0000313" key="2">
    <source>
        <dbReference type="Proteomes" id="UP000823521"/>
    </source>
</evidence>
<name>A0ABS3W1F1_MICEH</name>
<gene>
    <name evidence="1" type="ORF">GSF22_32080</name>
</gene>
<evidence type="ECO:0008006" key="3">
    <source>
        <dbReference type="Google" id="ProtNLM"/>
    </source>
</evidence>
<dbReference type="RefSeq" id="WP_208817675.1">
    <property type="nucleotide sequence ID" value="NZ_WVUH01000529.1"/>
</dbReference>
<protein>
    <recommendedName>
        <fullName evidence="3">Roadblock/LAMTOR2 domain-containing protein</fullName>
    </recommendedName>
</protein>
<accession>A0ABS3W1F1</accession>
<comment type="caution">
    <text evidence="1">The sequence shown here is derived from an EMBL/GenBank/DDBJ whole genome shotgun (WGS) entry which is preliminary data.</text>
</comment>